<evidence type="ECO:0000313" key="1">
    <source>
        <dbReference type="EMBL" id="GAH61458.1"/>
    </source>
</evidence>
<name>X1IVB5_9ZZZZ</name>
<dbReference type="AlphaFoldDB" id="X1IVB5"/>
<dbReference type="EMBL" id="BARU01018964">
    <property type="protein sequence ID" value="GAH61458.1"/>
    <property type="molecule type" value="Genomic_DNA"/>
</dbReference>
<accession>X1IVB5</accession>
<protein>
    <submittedName>
        <fullName evidence="1">Uncharacterized protein</fullName>
    </submittedName>
</protein>
<organism evidence="1">
    <name type="scientific">marine sediment metagenome</name>
    <dbReference type="NCBI Taxonomy" id="412755"/>
    <lineage>
        <taxon>unclassified sequences</taxon>
        <taxon>metagenomes</taxon>
        <taxon>ecological metagenomes</taxon>
    </lineage>
</organism>
<reference evidence="1" key="1">
    <citation type="journal article" date="2014" name="Front. Microbiol.">
        <title>High frequency of phylogenetically diverse reductive dehalogenase-homologous genes in deep subseafloor sedimentary metagenomes.</title>
        <authorList>
            <person name="Kawai M."/>
            <person name="Futagami T."/>
            <person name="Toyoda A."/>
            <person name="Takaki Y."/>
            <person name="Nishi S."/>
            <person name="Hori S."/>
            <person name="Arai W."/>
            <person name="Tsubouchi T."/>
            <person name="Morono Y."/>
            <person name="Uchiyama I."/>
            <person name="Ito T."/>
            <person name="Fujiyama A."/>
            <person name="Inagaki F."/>
            <person name="Takami H."/>
        </authorList>
    </citation>
    <scope>NUCLEOTIDE SEQUENCE</scope>
    <source>
        <strain evidence="1">Expedition CK06-06</strain>
    </source>
</reference>
<gene>
    <name evidence="1" type="ORF">S03H2_31287</name>
</gene>
<comment type="caution">
    <text evidence="1">The sequence shown here is derived from an EMBL/GenBank/DDBJ whole genome shotgun (WGS) entry which is preliminary data.</text>
</comment>
<proteinExistence type="predicted"/>
<sequence length="40" mass="4522">MSSSFLLDRFIIKIKVEVNIPEIDKIKSIFITSLIEVANG</sequence>